<dbReference type="GO" id="GO:0008270">
    <property type="term" value="F:zinc ion binding"/>
    <property type="evidence" value="ECO:0007669"/>
    <property type="project" value="InterPro"/>
</dbReference>
<dbReference type="GO" id="GO:0000981">
    <property type="term" value="F:DNA-binding transcription factor activity, RNA polymerase II-specific"/>
    <property type="evidence" value="ECO:0007669"/>
    <property type="project" value="InterPro"/>
</dbReference>
<proteinExistence type="predicted"/>
<dbReference type="PANTHER" id="PTHR47431">
    <property type="entry name" value="ZN(II)2CYS6 TRANSCRIPTION FACTOR (EUROFUNG)-RELATED"/>
    <property type="match status" value="1"/>
</dbReference>
<accession>A0A5C3ES89</accession>
<dbReference type="InterPro" id="IPR001138">
    <property type="entry name" value="Zn2Cys6_DnaBD"/>
</dbReference>
<dbReference type="AlphaFoldDB" id="A0A5C3ES89"/>
<dbReference type="Gene3D" id="4.10.240.10">
    <property type="entry name" value="Zn(2)-C6 fungal-type DNA-binding domain"/>
    <property type="match status" value="1"/>
</dbReference>
<protein>
    <recommendedName>
        <fullName evidence="2">Zn(2)-C6 fungal-type domain-containing protein</fullName>
    </recommendedName>
</protein>
<dbReference type="CDD" id="cd12148">
    <property type="entry name" value="fungal_TF_MHR"/>
    <property type="match status" value="1"/>
</dbReference>
<dbReference type="EMBL" id="OOIP01000001">
    <property type="protein sequence ID" value="SPO34942.1"/>
    <property type="molecule type" value="Genomic_DNA"/>
</dbReference>
<dbReference type="Proteomes" id="UP000323386">
    <property type="component" value="Unassembled WGS sequence"/>
</dbReference>
<feature type="compositionally biased region" description="Polar residues" evidence="1">
    <location>
        <begin position="692"/>
        <end position="712"/>
    </location>
</feature>
<evidence type="ECO:0000259" key="2">
    <source>
        <dbReference type="SMART" id="SM00066"/>
    </source>
</evidence>
<sequence length="763" mass="81420">MDDASPLRRTRGALACLACRAAKSKCDGQQPDKILAAAAASSSSSSSSSSLLTQLSPNPCSRCAMHKLPCRWKPCQRTGRPRKQPTQPRPADSCRLPASPLAATDIATSGDYRDKDGDIVPATLPPRASATRTADPSAWIAGLDLDASSAPNLGALYQASSSTAFATPFSWDALDAQLWPQPLEAYQDTAVSSESLSSSAATTDDSALSPSDQMRRLAGLVRPHSALVHSSSASASPLDTLPQSDVVSLGLSRFFDSFALSVPVLGEADDFLNRLSPRPSNPAALSWDASASSSSAQDRSEDLAASLSAKAAAVIGHSLYLGTSSEQATSLLASLETSIEARGDGTSTEQDAATCLDRIVCHLLLSYAYYGRNFRDKASHQLDCALAVARKASLDSLDDAAPGFGPFSSSPGKLKEAGRRAWWEICIADVMMSSSTSGEIPRRLNTQPKAQRVRIPQDLGSTSSSVYMLRIEAVYLMAECITEHATPSVERLSSLDGILANLIARAQTAWLTAARALASAGRVRAPKAAATREVCLFDTAVLLHACRIQLHRKAWFADLTLGLDSCSFKTQVTDRQDPDQRQMQVSVGRILEVSWWIRLPSCDAQAATEAEAGLFPTPRLRQQASRNISRLIRYDLDLTFEEATSSPLSSLSSSVSIHGSAASGSAPPHWPFIGCCLMIGAYGGWVSIASTSSSPPEAQSTPSTSNHSSDTSDAADRQHWLHREIESGLDLAYTSLERLAAVYPIADVFRDEVIRCREMIGLP</sequence>
<gene>
    <name evidence="3" type="ORF">PSFLO_00413</name>
</gene>
<dbReference type="SMART" id="SM00066">
    <property type="entry name" value="GAL4"/>
    <property type="match status" value="1"/>
</dbReference>
<evidence type="ECO:0000256" key="1">
    <source>
        <dbReference type="SAM" id="MobiDB-lite"/>
    </source>
</evidence>
<dbReference type="InterPro" id="IPR036864">
    <property type="entry name" value="Zn2-C6_fun-type_DNA-bd_sf"/>
</dbReference>
<feature type="region of interest" description="Disordered" evidence="1">
    <location>
        <begin position="74"/>
        <end position="133"/>
    </location>
</feature>
<name>A0A5C3ES89_9BASI</name>
<dbReference type="SUPFAM" id="SSF57701">
    <property type="entry name" value="Zn2/Cys6 DNA-binding domain"/>
    <property type="match status" value="1"/>
</dbReference>
<evidence type="ECO:0000313" key="3">
    <source>
        <dbReference type="EMBL" id="SPO34942.1"/>
    </source>
</evidence>
<reference evidence="3 4" key="1">
    <citation type="submission" date="2018-03" db="EMBL/GenBank/DDBJ databases">
        <authorList>
            <person name="Guldener U."/>
        </authorList>
    </citation>
    <scope>NUCLEOTIDE SEQUENCE [LARGE SCALE GENOMIC DNA]</scope>
    <source>
        <strain evidence="3 4">DAOM196992</strain>
    </source>
</reference>
<keyword evidence="4" id="KW-1185">Reference proteome</keyword>
<dbReference type="PANTHER" id="PTHR47431:SF1">
    <property type="entry name" value="ZN(II)2CYS6 TRANSCRIPTION FACTOR (EUROFUNG)"/>
    <property type="match status" value="1"/>
</dbReference>
<feature type="domain" description="Zn(2)-C6 fungal-type" evidence="2">
    <location>
        <begin position="10"/>
        <end position="81"/>
    </location>
</feature>
<organism evidence="3 4">
    <name type="scientific">Pseudozyma flocculosa</name>
    <dbReference type="NCBI Taxonomy" id="84751"/>
    <lineage>
        <taxon>Eukaryota</taxon>
        <taxon>Fungi</taxon>
        <taxon>Dikarya</taxon>
        <taxon>Basidiomycota</taxon>
        <taxon>Ustilaginomycotina</taxon>
        <taxon>Ustilaginomycetes</taxon>
        <taxon>Ustilaginales</taxon>
        <taxon>Ustilaginaceae</taxon>
        <taxon>Pseudozyma</taxon>
    </lineage>
</organism>
<dbReference type="OrthoDB" id="2428527at2759"/>
<evidence type="ECO:0000313" key="4">
    <source>
        <dbReference type="Proteomes" id="UP000323386"/>
    </source>
</evidence>
<feature type="region of interest" description="Disordered" evidence="1">
    <location>
        <begin position="692"/>
        <end position="717"/>
    </location>
</feature>